<feature type="region of interest" description="Disordered" evidence="1">
    <location>
        <begin position="38"/>
        <end position="73"/>
    </location>
</feature>
<dbReference type="PANTHER" id="PTHR34276:SF1">
    <property type="entry name" value="MINI-RIBONUCLEASE 3"/>
    <property type="match status" value="1"/>
</dbReference>
<organism evidence="3">
    <name type="scientific">Chaetoceros debilis</name>
    <dbReference type="NCBI Taxonomy" id="122233"/>
    <lineage>
        <taxon>Eukaryota</taxon>
        <taxon>Sar</taxon>
        <taxon>Stramenopiles</taxon>
        <taxon>Ochrophyta</taxon>
        <taxon>Bacillariophyta</taxon>
        <taxon>Coscinodiscophyceae</taxon>
        <taxon>Chaetocerotophycidae</taxon>
        <taxon>Chaetocerotales</taxon>
        <taxon>Chaetocerotaceae</taxon>
        <taxon>Chaetoceros</taxon>
    </lineage>
</organism>
<sequence>MKYYTMFHTYNNIRTAETQSTILQSLVTSFPLTSEEQTILSRGRNAGSSSKGKKRGPKRLYASNGNGEGAGPGAYQDSTALEALIGYMYLTDETRCSECLAFLANELDQMDDVEGVVR</sequence>
<dbReference type="SUPFAM" id="SSF69065">
    <property type="entry name" value="RNase III domain-like"/>
    <property type="match status" value="1"/>
</dbReference>
<dbReference type="InterPro" id="IPR036389">
    <property type="entry name" value="RNase_III_sf"/>
</dbReference>
<dbReference type="Gene3D" id="1.10.1520.10">
    <property type="entry name" value="Ribonuclease III domain"/>
    <property type="match status" value="1"/>
</dbReference>
<dbReference type="GO" id="GO:0006396">
    <property type="term" value="P:RNA processing"/>
    <property type="evidence" value="ECO:0007669"/>
    <property type="project" value="InterPro"/>
</dbReference>
<protein>
    <recommendedName>
        <fullName evidence="2">RNase III domain-containing protein</fullName>
    </recommendedName>
</protein>
<feature type="compositionally biased region" description="Low complexity" evidence="1">
    <location>
        <begin position="41"/>
        <end position="50"/>
    </location>
</feature>
<gene>
    <name evidence="3" type="ORF">CDEB00056_LOCUS2612</name>
</gene>
<reference evidence="3" key="1">
    <citation type="submission" date="2021-01" db="EMBL/GenBank/DDBJ databases">
        <authorList>
            <person name="Corre E."/>
            <person name="Pelletier E."/>
            <person name="Niang G."/>
            <person name="Scheremetjew M."/>
            <person name="Finn R."/>
            <person name="Kale V."/>
            <person name="Holt S."/>
            <person name="Cochrane G."/>
            <person name="Meng A."/>
            <person name="Brown T."/>
            <person name="Cohen L."/>
        </authorList>
    </citation>
    <scope>NUCLEOTIDE SEQUENCE</scope>
    <source>
        <strain evidence="3">MM31A-1</strain>
    </source>
</reference>
<feature type="domain" description="RNase III" evidence="2">
    <location>
        <begin position="13"/>
        <end position="92"/>
    </location>
</feature>
<dbReference type="AlphaFoldDB" id="A0A7S3PWU1"/>
<evidence type="ECO:0000256" key="1">
    <source>
        <dbReference type="SAM" id="MobiDB-lite"/>
    </source>
</evidence>
<dbReference type="PANTHER" id="PTHR34276">
    <property type="entry name" value="MINI-RIBONUCLEASE 3"/>
    <property type="match status" value="1"/>
</dbReference>
<proteinExistence type="predicted"/>
<dbReference type="EMBL" id="HBIO01003792">
    <property type="protein sequence ID" value="CAE0457771.1"/>
    <property type="molecule type" value="Transcribed_RNA"/>
</dbReference>
<dbReference type="GO" id="GO:0004525">
    <property type="term" value="F:ribonuclease III activity"/>
    <property type="evidence" value="ECO:0007669"/>
    <property type="project" value="InterPro"/>
</dbReference>
<dbReference type="Pfam" id="PF00636">
    <property type="entry name" value="Ribonuclease_3"/>
    <property type="match status" value="1"/>
</dbReference>
<accession>A0A7S3PWU1</accession>
<evidence type="ECO:0000313" key="3">
    <source>
        <dbReference type="EMBL" id="CAE0457771.1"/>
    </source>
</evidence>
<dbReference type="InterPro" id="IPR000999">
    <property type="entry name" value="RNase_III_dom"/>
</dbReference>
<evidence type="ECO:0000259" key="2">
    <source>
        <dbReference type="Pfam" id="PF00636"/>
    </source>
</evidence>
<name>A0A7S3PWU1_9STRA</name>